<name>G6YND6_9GAMM</name>
<protein>
    <submittedName>
        <fullName evidence="1">Uncharacterized protein</fullName>
    </submittedName>
</protein>
<proteinExistence type="predicted"/>
<evidence type="ECO:0000313" key="2">
    <source>
        <dbReference type="Proteomes" id="UP000003208"/>
    </source>
</evidence>
<organism evidence="1 2">
    <name type="scientific">Marinobacter manganoxydans MnI7-9</name>
    <dbReference type="NCBI Taxonomy" id="1094979"/>
    <lineage>
        <taxon>Bacteria</taxon>
        <taxon>Pseudomonadati</taxon>
        <taxon>Pseudomonadota</taxon>
        <taxon>Gammaproteobacteria</taxon>
        <taxon>Pseudomonadales</taxon>
        <taxon>Marinobacteraceae</taxon>
        <taxon>Marinobacter</taxon>
    </lineage>
</organism>
<accession>G6YND6</accession>
<evidence type="ECO:0000313" key="1">
    <source>
        <dbReference type="EMBL" id="EHJ06313.1"/>
    </source>
</evidence>
<dbReference type="InterPro" id="IPR029058">
    <property type="entry name" value="AB_hydrolase_fold"/>
</dbReference>
<dbReference type="SUPFAM" id="SSF53474">
    <property type="entry name" value="alpha/beta-Hydrolases"/>
    <property type="match status" value="1"/>
</dbReference>
<dbReference type="RefSeq" id="WP_008169800.1">
    <property type="nucleotide sequence ID" value="NZ_AGTR01000009.1"/>
</dbReference>
<keyword evidence="2" id="KW-1185">Reference proteome</keyword>
<gene>
    <name evidence="1" type="ORF">KYE_01753</name>
</gene>
<dbReference type="AlphaFoldDB" id="G6YND6"/>
<reference evidence="1 2" key="1">
    <citation type="journal article" date="2012" name="J. Bacteriol.">
        <title>Genome sequence of deep-sea manganese-oxidizing bacterium Marinobacter manganoxydans MnI7-9.</title>
        <authorList>
            <person name="Wang H."/>
            <person name="Li H."/>
            <person name="Shao Z."/>
            <person name="Liao S."/>
            <person name="Johnstone L."/>
            <person name="Rensing C."/>
            <person name="Wang G."/>
        </authorList>
    </citation>
    <scope>NUCLEOTIDE SEQUENCE [LARGE SCALE GENOMIC DNA]</scope>
    <source>
        <strain evidence="1 2">MnI7-9</strain>
    </source>
</reference>
<dbReference type="EMBL" id="AGTR01000009">
    <property type="protein sequence ID" value="EHJ06313.1"/>
    <property type="molecule type" value="Genomic_DNA"/>
</dbReference>
<dbReference type="Proteomes" id="UP000003208">
    <property type="component" value="Unassembled WGS sequence"/>
</dbReference>
<dbReference type="PATRIC" id="fig|1094979.3.peg.324"/>
<sequence length="317" mass="35715">MAKKIIFIHGRAQKPAENDLKALWYESVSHGLHRDFGDAGQTLFDNVAKEFVYYGNFSNAFLGVPDEDPASRFEALETLKGYTKGQFGKSTYKKVSKAGFLKEALADTFSAVLGKLHLAQPLIAAVAPDMAHYWEEEESYFGSDIRNTLTPRLQAAFDNDDQILLVAHSLGTMISYDNLWKFSHYGEYRHQYGSNKRVDLFITLGSPLSDENVKAKLKGADHAGRKKYPTNIRQWCNIAAEDDYISHDGKLRNDYKDMMKLGMVSGGIRDIHPIYNLNVRNGKSNPHSSIGYLINPKFTEVLHEWLSRPDTPASADD</sequence>